<dbReference type="InterPro" id="IPR036908">
    <property type="entry name" value="RlpA-like_sf"/>
</dbReference>
<dbReference type="GO" id="GO:0005576">
    <property type="term" value="C:extracellular region"/>
    <property type="evidence" value="ECO:0007669"/>
    <property type="project" value="UniProtKB-SubCell"/>
</dbReference>
<protein>
    <submittedName>
        <fullName evidence="5">Uncharacterized protein</fullName>
    </submittedName>
</protein>
<dbReference type="EMBL" id="BTGU01000172">
    <property type="protein sequence ID" value="GMN64210.1"/>
    <property type="molecule type" value="Genomic_DNA"/>
</dbReference>
<dbReference type="PANTHER" id="PTHR33191">
    <property type="entry name" value="RIPENING-RELATED PROTEIN 2-RELATED"/>
    <property type="match status" value="1"/>
</dbReference>
<comment type="similarity">
    <text evidence="2">Belongs to the kiwellin family.</text>
</comment>
<evidence type="ECO:0000256" key="2">
    <source>
        <dbReference type="ARBA" id="ARBA00005592"/>
    </source>
</evidence>
<dbReference type="Gene3D" id="2.40.40.10">
    <property type="entry name" value="RlpA-like domain"/>
    <property type="match status" value="1"/>
</dbReference>
<dbReference type="SUPFAM" id="SSF50685">
    <property type="entry name" value="Barwin-like endoglucanases"/>
    <property type="match status" value="1"/>
</dbReference>
<name>A0AA88E085_FICCA</name>
<comment type="caution">
    <text evidence="5">The sequence shown here is derived from an EMBL/GenBank/DDBJ whole genome shotgun (WGS) entry which is preliminary data.</text>
</comment>
<dbReference type="InterPro" id="IPR039271">
    <property type="entry name" value="Kiwellin-like"/>
</dbReference>
<dbReference type="AlphaFoldDB" id="A0AA88E085"/>
<keyword evidence="6" id="KW-1185">Reference proteome</keyword>
<comment type="subcellular location">
    <subcellularLocation>
        <location evidence="1">Secreted</location>
    </subcellularLocation>
</comment>
<evidence type="ECO:0000313" key="5">
    <source>
        <dbReference type="EMBL" id="GMN64210.1"/>
    </source>
</evidence>
<dbReference type="Proteomes" id="UP001187192">
    <property type="component" value="Unassembled WGS sequence"/>
</dbReference>
<organism evidence="5 6">
    <name type="scientific">Ficus carica</name>
    <name type="common">Common fig</name>
    <dbReference type="NCBI Taxonomy" id="3494"/>
    <lineage>
        <taxon>Eukaryota</taxon>
        <taxon>Viridiplantae</taxon>
        <taxon>Streptophyta</taxon>
        <taxon>Embryophyta</taxon>
        <taxon>Tracheophyta</taxon>
        <taxon>Spermatophyta</taxon>
        <taxon>Magnoliopsida</taxon>
        <taxon>eudicotyledons</taxon>
        <taxon>Gunneridae</taxon>
        <taxon>Pentapetalae</taxon>
        <taxon>rosids</taxon>
        <taxon>fabids</taxon>
        <taxon>Rosales</taxon>
        <taxon>Moraceae</taxon>
        <taxon>Ficeae</taxon>
        <taxon>Ficus</taxon>
    </lineage>
</organism>
<keyword evidence="4" id="KW-0732">Signal</keyword>
<gene>
    <name evidence="5" type="ORF">TIFTF001_033285</name>
</gene>
<accession>A0AA88E085</accession>
<evidence type="ECO:0000256" key="4">
    <source>
        <dbReference type="ARBA" id="ARBA00022729"/>
    </source>
</evidence>
<reference evidence="5" key="1">
    <citation type="submission" date="2023-07" db="EMBL/GenBank/DDBJ databases">
        <title>draft genome sequence of fig (Ficus carica).</title>
        <authorList>
            <person name="Takahashi T."/>
            <person name="Nishimura K."/>
        </authorList>
    </citation>
    <scope>NUCLEOTIDE SEQUENCE</scope>
</reference>
<evidence type="ECO:0000256" key="3">
    <source>
        <dbReference type="ARBA" id="ARBA00022525"/>
    </source>
</evidence>
<evidence type="ECO:0000313" key="6">
    <source>
        <dbReference type="Proteomes" id="UP001187192"/>
    </source>
</evidence>
<keyword evidence="3" id="KW-0964">Secreted</keyword>
<sequence>MFSNPPAYGNAAPSRQNREVLTSLSTALTPAGMVAVSACVPLRQHPCRGAVNGGFDNRSRCNKNIITNGNGQSVKAMVVDECNSTMGCYNVHDYQPPCRENIIDASRAVWEALQVPSYQWGSLEIT</sequence>
<dbReference type="Pfam" id="PF24300">
    <property type="entry name" value="KWL1"/>
    <property type="match status" value="1"/>
</dbReference>
<proteinExistence type="inferred from homology"/>
<dbReference type="PANTHER" id="PTHR33191:SF58">
    <property type="entry name" value="RIPENING-RELATED PROTEIN 1"/>
    <property type="match status" value="1"/>
</dbReference>
<evidence type="ECO:0000256" key="1">
    <source>
        <dbReference type="ARBA" id="ARBA00004613"/>
    </source>
</evidence>